<feature type="transmembrane region" description="Helical" evidence="6">
    <location>
        <begin position="322"/>
        <end position="346"/>
    </location>
</feature>
<organism evidence="7 8">
    <name type="scientific">Planobispora longispora</name>
    <dbReference type="NCBI Taxonomy" id="28887"/>
    <lineage>
        <taxon>Bacteria</taxon>
        <taxon>Bacillati</taxon>
        <taxon>Actinomycetota</taxon>
        <taxon>Actinomycetes</taxon>
        <taxon>Streptosporangiales</taxon>
        <taxon>Streptosporangiaceae</taxon>
        <taxon>Planobispora</taxon>
    </lineage>
</organism>
<evidence type="ECO:0000256" key="6">
    <source>
        <dbReference type="SAM" id="Phobius"/>
    </source>
</evidence>
<dbReference type="GO" id="GO:0005886">
    <property type="term" value="C:plasma membrane"/>
    <property type="evidence" value="ECO:0007669"/>
    <property type="project" value="UniProtKB-SubCell"/>
</dbReference>
<dbReference type="PANTHER" id="PTHR30250:SF11">
    <property type="entry name" value="O-ANTIGEN TRANSPORTER-RELATED"/>
    <property type="match status" value="1"/>
</dbReference>
<name>A0A8J3W561_9ACTN</name>
<feature type="transmembrane region" description="Helical" evidence="6">
    <location>
        <begin position="204"/>
        <end position="223"/>
    </location>
</feature>
<feature type="transmembrane region" description="Helical" evidence="6">
    <location>
        <begin position="60"/>
        <end position="80"/>
    </location>
</feature>
<comment type="subcellular location">
    <subcellularLocation>
        <location evidence="1">Cell membrane</location>
        <topology evidence="1">Multi-pass membrane protein</topology>
    </subcellularLocation>
</comment>
<evidence type="ECO:0000256" key="5">
    <source>
        <dbReference type="ARBA" id="ARBA00023136"/>
    </source>
</evidence>
<keyword evidence="3 6" id="KW-0812">Transmembrane</keyword>
<evidence type="ECO:0000313" key="8">
    <source>
        <dbReference type="Proteomes" id="UP000616724"/>
    </source>
</evidence>
<feature type="transmembrane region" description="Helical" evidence="6">
    <location>
        <begin position="475"/>
        <end position="494"/>
    </location>
</feature>
<dbReference type="PANTHER" id="PTHR30250">
    <property type="entry name" value="PST FAMILY PREDICTED COLANIC ACID TRANSPORTER"/>
    <property type="match status" value="1"/>
</dbReference>
<feature type="transmembrane region" description="Helical" evidence="6">
    <location>
        <begin position="292"/>
        <end position="310"/>
    </location>
</feature>
<feature type="transmembrane region" description="Helical" evidence="6">
    <location>
        <begin position="174"/>
        <end position="198"/>
    </location>
</feature>
<dbReference type="InterPro" id="IPR050833">
    <property type="entry name" value="Poly_Biosynth_Transport"/>
</dbReference>
<evidence type="ECO:0000256" key="3">
    <source>
        <dbReference type="ARBA" id="ARBA00022692"/>
    </source>
</evidence>
<dbReference type="Pfam" id="PF13440">
    <property type="entry name" value="Polysacc_synt_3"/>
    <property type="match status" value="1"/>
</dbReference>
<dbReference type="AlphaFoldDB" id="A0A8J3W561"/>
<feature type="transmembrane region" description="Helical" evidence="6">
    <location>
        <begin position="448"/>
        <end position="469"/>
    </location>
</feature>
<feature type="transmembrane region" description="Helical" evidence="6">
    <location>
        <begin position="100"/>
        <end position="124"/>
    </location>
</feature>
<keyword evidence="2" id="KW-1003">Cell membrane</keyword>
<keyword evidence="5 6" id="KW-0472">Membrane</keyword>
<accession>A0A8J3W561</accession>
<feature type="transmembrane region" description="Helical" evidence="6">
    <location>
        <begin position="243"/>
        <end position="272"/>
    </location>
</feature>
<reference evidence="7 8" key="1">
    <citation type="submission" date="2021-01" db="EMBL/GenBank/DDBJ databases">
        <title>Whole genome shotgun sequence of Planobispora longispora NBRC 13918.</title>
        <authorList>
            <person name="Komaki H."/>
            <person name="Tamura T."/>
        </authorList>
    </citation>
    <scope>NUCLEOTIDE SEQUENCE [LARGE SCALE GENOMIC DNA]</scope>
    <source>
        <strain evidence="7 8">NBRC 13918</strain>
    </source>
</reference>
<dbReference type="EMBL" id="BOOH01000019">
    <property type="protein sequence ID" value="GIH76235.1"/>
    <property type="molecule type" value="Genomic_DNA"/>
</dbReference>
<feature type="transmembrane region" description="Helical" evidence="6">
    <location>
        <begin position="144"/>
        <end position="162"/>
    </location>
</feature>
<evidence type="ECO:0000313" key="7">
    <source>
        <dbReference type="EMBL" id="GIH76235.1"/>
    </source>
</evidence>
<evidence type="ECO:0000256" key="4">
    <source>
        <dbReference type="ARBA" id="ARBA00022989"/>
    </source>
</evidence>
<evidence type="ECO:0000256" key="1">
    <source>
        <dbReference type="ARBA" id="ARBA00004651"/>
    </source>
</evidence>
<keyword evidence="8" id="KW-1185">Reference proteome</keyword>
<protein>
    <submittedName>
        <fullName evidence="7">Polysaccharide biosynthesis protein</fullName>
    </submittedName>
</protein>
<comment type="caution">
    <text evidence="7">The sequence shown here is derived from an EMBL/GenBank/DDBJ whole genome shotgun (WGS) entry which is preliminary data.</text>
</comment>
<dbReference type="Proteomes" id="UP000616724">
    <property type="component" value="Unassembled WGS sequence"/>
</dbReference>
<sequence>MSGQGTNGDGVGAQDTDDRKELRSFAKGGVVTLLGSVGSAAAGFLMTVVVARLLGPAEAGVFFIVMALFMILSEVTELGADTGLVRSAARLRALGRMSDLRRVTVAALVPVLAVSTVTAVALYACAPWVASFFADAAHLDEATLFLRVAAPFLAVSAARMVALSGMRGLGDLTAYTLVNVAMPVARPLLAVAAVGLGLGSGGVMLAWSLPVGLTFAAAAVLLWRMVRRAGSGGERDPGAVREFWLFSGARGVAAMIEILIVWLDVLIVGALVSNHDAGIYATASRFITTGTLVLAATRIAVAPQIAALLAKGENRTAEQLNTMATGWVMIASWPLYLALACFGPFVLTLFGEGFAEGATALAILATSMLVVMAAGNVQTVLLMGGKSSWALGNKVAALTVNVVLNLLLVPRLGIVGAALAWAAAELVDTVAAALQVRYGLGLRLGLRALVLPAFWALFWFGGGGVVARLVAEPTALSFAAYLAVACAGYGLALWRGRAALHMDLLVETVRRR</sequence>
<keyword evidence="4 6" id="KW-1133">Transmembrane helix</keyword>
<proteinExistence type="predicted"/>
<evidence type="ECO:0000256" key="2">
    <source>
        <dbReference type="ARBA" id="ARBA00022475"/>
    </source>
</evidence>
<feature type="transmembrane region" description="Helical" evidence="6">
    <location>
        <begin position="358"/>
        <end position="377"/>
    </location>
</feature>
<gene>
    <name evidence="7" type="primary">hfsF</name>
    <name evidence="7" type="ORF">Plo01_26640</name>
</gene>
<feature type="transmembrane region" description="Helical" evidence="6">
    <location>
        <begin position="29"/>
        <end position="54"/>
    </location>
</feature>
<dbReference type="RefSeq" id="WP_203890838.1">
    <property type="nucleotide sequence ID" value="NZ_BOOH01000019.1"/>
</dbReference>